<keyword evidence="5 6" id="KW-0472">Membrane</keyword>
<keyword evidence="4 6" id="KW-1133">Transmembrane helix</keyword>
<dbReference type="GeneID" id="24806004"/>
<dbReference type="SUPFAM" id="SSF161098">
    <property type="entry name" value="MetI-like"/>
    <property type="match status" value="1"/>
</dbReference>
<proteinExistence type="inferred from homology"/>
<evidence type="ECO:0000256" key="5">
    <source>
        <dbReference type="ARBA" id="ARBA00023136"/>
    </source>
</evidence>
<organism evidence="8 9">
    <name type="scientific">Methanosarcina lacustris Z-7289</name>
    <dbReference type="NCBI Taxonomy" id="1434111"/>
    <lineage>
        <taxon>Archaea</taxon>
        <taxon>Methanobacteriati</taxon>
        <taxon>Methanobacteriota</taxon>
        <taxon>Stenosarchaea group</taxon>
        <taxon>Methanomicrobia</taxon>
        <taxon>Methanosarcinales</taxon>
        <taxon>Methanosarcinaceae</taxon>
        <taxon>Methanosarcina</taxon>
    </lineage>
</organism>
<keyword evidence="9" id="KW-1185">Reference proteome</keyword>
<dbReference type="KEGG" id="mls:MSLAZ_1269"/>
<accession>A0A0E3WSF2</accession>
<feature type="transmembrane region" description="Helical" evidence="6">
    <location>
        <begin position="185"/>
        <end position="209"/>
    </location>
</feature>
<reference evidence="8 9" key="1">
    <citation type="submission" date="2014-07" db="EMBL/GenBank/DDBJ databases">
        <title>Methanogenic archaea and the global carbon cycle.</title>
        <authorList>
            <person name="Henriksen J.R."/>
            <person name="Luke J."/>
            <person name="Reinhart S."/>
            <person name="Benedict M.N."/>
            <person name="Youngblut N.D."/>
            <person name="Metcalf M.E."/>
            <person name="Whitaker R.J."/>
            <person name="Metcalf W.W."/>
        </authorList>
    </citation>
    <scope>NUCLEOTIDE SEQUENCE [LARGE SCALE GENOMIC DNA]</scope>
    <source>
        <strain evidence="8 9">Z-7289</strain>
    </source>
</reference>
<evidence type="ECO:0000313" key="9">
    <source>
        <dbReference type="Proteomes" id="UP000033072"/>
    </source>
</evidence>
<dbReference type="AlphaFoldDB" id="A0A0E3WSF2"/>
<dbReference type="InterPro" id="IPR035906">
    <property type="entry name" value="MetI-like_sf"/>
</dbReference>
<feature type="domain" description="ABC transmembrane type-1" evidence="7">
    <location>
        <begin position="60"/>
        <end position="239"/>
    </location>
</feature>
<evidence type="ECO:0000256" key="6">
    <source>
        <dbReference type="RuleBase" id="RU363032"/>
    </source>
</evidence>
<evidence type="ECO:0000256" key="1">
    <source>
        <dbReference type="ARBA" id="ARBA00004141"/>
    </source>
</evidence>
<dbReference type="GO" id="GO:0005886">
    <property type="term" value="C:plasma membrane"/>
    <property type="evidence" value="ECO:0007669"/>
    <property type="project" value="UniProtKB-SubCell"/>
</dbReference>
<dbReference type="STRING" id="1434111.MSLAZ_1269"/>
<dbReference type="PANTHER" id="PTHR30177:SF4">
    <property type="entry name" value="OSMOPROTECTANT IMPORT PERMEASE PROTEIN OSMW"/>
    <property type="match status" value="1"/>
</dbReference>
<dbReference type="CDD" id="cd06261">
    <property type="entry name" value="TM_PBP2"/>
    <property type="match status" value="1"/>
</dbReference>
<evidence type="ECO:0000256" key="4">
    <source>
        <dbReference type="ARBA" id="ARBA00022989"/>
    </source>
</evidence>
<feature type="transmembrane region" description="Helical" evidence="6">
    <location>
        <begin position="221"/>
        <end position="242"/>
    </location>
</feature>
<evidence type="ECO:0000256" key="2">
    <source>
        <dbReference type="ARBA" id="ARBA00022448"/>
    </source>
</evidence>
<dbReference type="InterPro" id="IPR000515">
    <property type="entry name" value="MetI-like"/>
</dbReference>
<evidence type="ECO:0000256" key="3">
    <source>
        <dbReference type="ARBA" id="ARBA00022692"/>
    </source>
</evidence>
<dbReference type="PANTHER" id="PTHR30177">
    <property type="entry name" value="GLYCINE BETAINE/L-PROLINE TRANSPORT SYSTEM PERMEASE PROTEIN PROW"/>
    <property type="match status" value="1"/>
</dbReference>
<dbReference type="PATRIC" id="fig|1434111.4.peg.1650"/>
<dbReference type="HOGENOM" id="CLU_046113_7_2_2"/>
<dbReference type="RefSeq" id="WP_232308738.1">
    <property type="nucleotide sequence ID" value="NZ_CP009515.1"/>
</dbReference>
<feature type="transmembrane region" description="Helical" evidence="6">
    <location>
        <begin position="64"/>
        <end position="88"/>
    </location>
</feature>
<dbReference type="Proteomes" id="UP000033072">
    <property type="component" value="Chromosome"/>
</dbReference>
<dbReference type="GO" id="GO:0055085">
    <property type="term" value="P:transmembrane transport"/>
    <property type="evidence" value="ECO:0007669"/>
    <property type="project" value="InterPro"/>
</dbReference>
<feature type="transmembrane region" description="Helical" evidence="6">
    <location>
        <begin position="108"/>
        <end position="135"/>
    </location>
</feature>
<dbReference type="InterPro" id="IPR051204">
    <property type="entry name" value="ABC_transp_perm/SBD"/>
</dbReference>
<dbReference type="GO" id="GO:0031460">
    <property type="term" value="P:glycine betaine transport"/>
    <property type="evidence" value="ECO:0007669"/>
    <property type="project" value="TreeGrafter"/>
</dbReference>
<comment type="similarity">
    <text evidence="6">Belongs to the binding-protein-dependent transport system permease family.</text>
</comment>
<protein>
    <submittedName>
        <fullName evidence="8">L-proline glycine betaine ABC transport system permease protein ProW</fullName>
    </submittedName>
</protein>
<evidence type="ECO:0000259" key="7">
    <source>
        <dbReference type="PROSITE" id="PS50928"/>
    </source>
</evidence>
<comment type="subcellular location">
    <subcellularLocation>
        <location evidence="6">Cell membrane</location>
        <topology evidence="6">Multi-pass membrane protein</topology>
    </subcellularLocation>
    <subcellularLocation>
        <location evidence="1">Membrane</location>
        <topology evidence="1">Multi-pass membrane protein</topology>
    </subcellularLocation>
</comment>
<gene>
    <name evidence="8" type="ORF">MSLAZ_1269</name>
</gene>
<dbReference type="PROSITE" id="PS50928">
    <property type="entry name" value="ABC_TM1"/>
    <property type="match status" value="1"/>
</dbReference>
<evidence type="ECO:0000313" key="8">
    <source>
        <dbReference type="EMBL" id="AKB74530.1"/>
    </source>
</evidence>
<keyword evidence="3 6" id="KW-0812">Transmembrane</keyword>
<sequence length="254" mass="27357">MPLDPACVIDKHVIIRRAVDYDSNIKGTTGKGDCLNIESLNELIVEVIRVWNTQLLSLRTLEHLYMFLVALFFSILIGVLIGTFTYRNQKLAAPVLNGLNVVETVPDVALLVLLLPIFGIGTEPTIVASILYSLLPIARNTYTGLSNVPREYIEIAEALGLTQREVLFKVRFPLSLPLIAGGIRIAVVFTMGVVTLGGLIAAGGLGAALQNGIQLYDMGTILVTGAWVGLLAVLLDGIAGIIESTLKARYGTWS</sequence>
<name>A0A0E3WSF2_9EURY</name>
<dbReference type="EMBL" id="CP009515">
    <property type="protein sequence ID" value="AKB74530.1"/>
    <property type="molecule type" value="Genomic_DNA"/>
</dbReference>
<keyword evidence="2 6" id="KW-0813">Transport</keyword>
<dbReference type="FunFam" id="1.10.3720.10:FF:000001">
    <property type="entry name" value="Glycine betaine ABC transporter, permease"/>
    <property type="match status" value="1"/>
</dbReference>
<dbReference type="Pfam" id="PF00528">
    <property type="entry name" value="BPD_transp_1"/>
    <property type="match status" value="1"/>
</dbReference>
<dbReference type="Gene3D" id="1.10.3720.10">
    <property type="entry name" value="MetI-like"/>
    <property type="match status" value="1"/>
</dbReference>